<dbReference type="PROSITE" id="PS51084">
    <property type="entry name" value="HIT_2"/>
    <property type="match status" value="1"/>
</dbReference>
<keyword evidence="3" id="KW-0489">Methyltransferase</keyword>
<dbReference type="SUPFAM" id="SSF54197">
    <property type="entry name" value="HIT-like"/>
    <property type="match status" value="1"/>
</dbReference>
<evidence type="ECO:0000313" key="4">
    <source>
        <dbReference type="Proteomes" id="UP001596071"/>
    </source>
</evidence>
<accession>A0ABW0TUI0</accession>
<dbReference type="InterPro" id="IPR011146">
    <property type="entry name" value="HIT-like"/>
</dbReference>
<proteinExistence type="predicted"/>
<dbReference type="EC" id="2.1.1.-" evidence="3"/>
<organism evidence="3 4">
    <name type="scientific">Sporosarcina koreensis</name>
    <dbReference type="NCBI Taxonomy" id="334735"/>
    <lineage>
        <taxon>Bacteria</taxon>
        <taxon>Bacillati</taxon>
        <taxon>Bacillota</taxon>
        <taxon>Bacilli</taxon>
        <taxon>Bacillales</taxon>
        <taxon>Caryophanaceae</taxon>
        <taxon>Sporosarcina</taxon>
    </lineage>
</organism>
<protein>
    <submittedName>
        <fullName evidence="3">HIT family protein</fullName>
        <ecNumber evidence="3">2.1.1.-</ecNumber>
    </submittedName>
</protein>
<keyword evidence="3" id="KW-0808">Transferase</keyword>
<sequence>MYVENCPYCNLTADSEQQIIFETETCVYIQKPSEQTVLEGSGLIIPKRHAADVFSLTAEEWRDTQELLLKAKTYLEERYDHEGYSVGWNTGEVGGQSIPHAHLHVIPRFADEPLAGKGIRHWIKQKDNIRAAMSTKL</sequence>
<dbReference type="InterPro" id="IPR052908">
    <property type="entry name" value="AP-4-A_phosphorylase"/>
</dbReference>
<reference evidence="4" key="1">
    <citation type="journal article" date="2019" name="Int. J. Syst. Evol. Microbiol.">
        <title>The Global Catalogue of Microorganisms (GCM) 10K type strain sequencing project: providing services to taxonomists for standard genome sequencing and annotation.</title>
        <authorList>
            <consortium name="The Broad Institute Genomics Platform"/>
            <consortium name="The Broad Institute Genome Sequencing Center for Infectious Disease"/>
            <person name="Wu L."/>
            <person name="Ma J."/>
        </authorList>
    </citation>
    <scope>NUCLEOTIDE SEQUENCE [LARGE SCALE GENOMIC DNA]</scope>
    <source>
        <strain evidence="4">KACC 11299</strain>
    </source>
</reference>
<dbReference type="EMBL" id="JBHSNP010000002">
    <property type="protein sequence ID" value="MFC5602080.1"/>
    <property type="molecule type" value="Genomic_DNA"/>
</dbReference>
<dbReference type="InterPro" id="IPR036265">
    <property type="entry name" value="HIT-like_sf"/>
</dbReference>
<dbReference type="Proteomes" id="UP001596071">
    <property type="component" value="Unassembled WGS sequence"/>
</dbReference>
<dbReference type="RefSeq" id="WP_381441781.1">
    <property type="nucleotide sequence ID" value="NZ_JBHSNP010000002.1"/>
</dbReference>
<evidence type="ECO:0000256" key="1">
    <source>
        <dbReference type="PROSITE-ProRule" id="PRU00464"/>
    </source>
</evidence>
<gene>
    <name evidence="3" type="ORF">ACFPTP_02215</name>
</gene>
<comment type="caution">
    <text evidence="3">The sequence shown here is derived from an EMBL/GenBank/DDBJ whole genome shotgun (WGS) entry which is preliminary data.</text>
</comment>
<dbReference type="PANTHER" id="PTHR42997:SF1">
    <property type="entry name" value="AP-4-A PHOSPHORYLASE"/>
    <property type="match status" value="1"/>
</dbReference>
<feature type="short sequence motif" description="Histidine triad motif" evidence="1">
    <location>
        <begin position="100"/>
        <end position="104"/>
    </location>
</feature>
<evidence type="ECO:0000259" key="2">
    <source>
        <dbReference type="PROSITE" id="PS51084"/>
    </source>
</evidence>
<dbReference type="Gene3D" id="3.30.428.10">
    <property type="entry name" value="HIT-like"/>
    <property type="match status" value="1"/>
</dbReference>
<feature type="domain" description="HIT" evidence="2">
    <location>
        <begin position="7"/>
        <end position="115"/>
    </location>
</feature>
<dbReference type="PANTHER" id="PTHR42997">
    <property type="entry name" value="HIT FAMILY HYDROLASE"/>
    <property type="match status" value="1"/>
</dbReference>
<evidence type="ECO:0000313" key="3">
    <source>
        <dbReference type="EMBL" id="MFC5602080.1"/>
    </source>
</evidence>
<dbReference type="GO" id="GO:0008168">
    <property type="term" value="F:methyltransferase activity"/>
    <property type="evidence" value="ECO:0007669"/>
    <property type="project" value="UniProtKB-KW"/>
</dbReference>
<dbReference type="Pfam" id="PF01230">
    <property type="entry name" value="HIT"/>
    <property type="match status" value="1"/>
</dbReference>
<keyword evidence="4" id="KW-1185">Reference proteome</keyword>
<dbReference type="GO" id="GO:0032259">
    <property type="term" value="P:methylation"/>
    <property type="evidence" value="ECO:0007669"/>
    <property type="project" value="UniProtKB-KW"/>
</dbReference>
<name>A0ABW0TUI0_9BACL</name>